<accession>A0A4Z1GJK2</accession>
<comment type="caution">
    <text evidence="2">The sequence shown here is derived from an EMBL/GenBank/DDBJ whole genome shotgun (WGS) entry which is preliminary data.</text>
</comment>
<evidence type="ECO:0000313" key="2">
    <source>
        <dbReference type="EMBL" id="TGO34113.1"/>
    </source>
</evidence>
<organism evidence="2 3">
    <name type="scientific">Botrytis hyacinthi</name>
    <dbReference type="NCBI Taxonomy" id="278943"/>
    <lineage>
        <taxon>Eukaryota</taxon>
        <taxon>Fungi</taxon>
        <taxon>Dikarya</taxon>
        <taxon>Ascomycota</taxon>
        <taxon>Pezizomycotina</taxon>
        <taxon>Leotiomycetes</taxon>
        <taxon>Helotiales</taxon>
        <taxon>Sclerotiniaceae</taxon>
        <taxon>Botrytis</taxon>
    </lineage>
</organism>
<reference evidence="2 3" key="1">
    <citation type="submission" date="2017-12" db="EMBL/GenBank/DDBJ databases">
        <title>Comparative genomics of Botrytis spp.</title>
        <authorList>
            <person name="Valero-Jimenez C.A."/>
            <person name="Tapia P."/>
            <person name="Veloso J."/>
            <person name="Silva-Moreno E."/>
            <person name="Staats M."/>
            <person name="Valdes J.H."/>
            <person name="Van Kan J.A.L."/>
        </authorList>
    </citation>
    <scope>NUCLEOTIDE SEQUENCE [LARGE SCALE GENOMIC DNA]</scope>
    <source>
        <strain evidence="2 3">Bh0001</strain>
    </source>
</reference>
<proteinExistence type="predicted"/>
<protein>
    <recommendedName>
        <fullName evidence="4">Ubiquitin 3 binding protein But2 C-terminal domain-containing protein</fullName>
    </recommendedName>
</protein>
<feature type="chain" id="PRO_5021444604" description="Ubiquitin 3 binding protein But2 C-terminal domain-containing protein" evidence="1">
    <location>
        <begin position="21"/>
        <end position="229"/>
    </location>
</feature>
<dbReference type="AlphaFoldDB" id="A0A4Z1GJK2"/>
<evidence type="ECO:0008006" key="4">
    <source>
        <dbReference type="Google" id="ProtNLM"/>
    </source>
</evidence>
<name>A0A4Z1GJK2_9HELO</name>
<dbReference type="EMBL" id="PQXK01000212">
    <property type="protein sequence ID" value="TGO34113.1"/>
    <property type="molecule type" value="Genomic_DNA"/>
</dbReference>
<keyword evidence="3" id="KW-1185">Reference proteome</keyword>
<evidence type="ECO:0000313" key="3">
    <source>
        <dbReference type="Proteomes" id="UP000297814"/>
    </source>
</evidence>
<evidence type="ECO:0000256" key="1">
    <source>
        <dbReference type="SAM" id="SignalP"/>
    </source>
</evidence>
<feature type="signal peptide" evidence="1">
    <location>
        <begin position="1"/>
        <end position="20"/>
    </location>
</feature>
<keyword evidence="1" id="KW-0732">Signal</keyword>
<gene>
    <name evidence="2" type="ORF">BHYA_0212g00170</name>
</gene>
<dbReference type="Proteomes" id="UP000297814">
    <property type="component" value="Unassembled WGS sequence"/>
</dbReference>
<sequence>MYQSGTFQILFSFIVTSSIASIIPNVPNIPNIPNRSLSTRECRNISPTWISQISSAAPNASYSNAISSNGAGSFFVYQNSSKSPYLSVFTLTFTGNPSSTNQTCTLAATFPFFESQYLGWSPSSPTPPTLDISIIPPPSNSPFNIPPTWTSTFFPENSDLPQHFGVLTPVVRLDTTVNSLPCPENGVLSFVFRFADGVVGNKNVYEIWPQYPAGLSSGLPMTGVYLSVC</sequence>